<evidence type="ECO:0000313" key="2">
    <source>
        <dbReference type="Proteomes" id="UP000245802"/>
    </source>
</evidence>
<dbReference type="Proteomes" id="UP000245802">
    <property type="component" value="Chromosome"/>
</dbReference>
<keyword evidence="2" id="KW-1185">Reference proteome</keyword>
<dbReference type="KEGG" id="gog:C1280_01650"/>
<organism evidence="1 2">
    <name type="scientific">Gemmata obscuriglobus</name>
    <dbReference type="NCBI Taxonomy" id="114"/>
    <lineage>
        <taxon>Bacteria</taxon>
        <taxon>Pseudomonadati</taxon>
        <taxon>Planctomycetota</taxon>
        <taxon>Planctomycetia</taxon>
        <taxon>Gemmatales</taxon>
        <taxon>Gemmataceae</taxon>
        <taxon>Gemmata</taxon>
    </lineage>
</organism>
<proteinExistence type="predicted"/>
<gene>
    <name evidence="1" type="ORF">C1280_01650</name>
</gene>
<accession>A0A2Z3GNN6</accession>
<dbReference type="EMBL" id="CP025958">
    <property type="protein sequence ID" value="AWM35849.1"/>
    <property type="molecule type" value="Genomic_DNA"/>
</dbReference>
<protein>
    <submittedName>
        <fullName evidence="1">Uncharacterized protein</fullName>
    </submittedName>
</protein>
<name>A0A2Z3GNN6_9BACT</name>
<dbReference type="AlphaFoldDB" id="A0A2Z3GNN6"/>
<sequence>MFGPNAKPLDLCTWFVPHLARSMALSGCDEIDETYTCGPFSITFKGRNDDIGADPSLPRKVRRTSDKVQDVYRAFVAIWNDPNRRPDPIMPKPIRTWLLAEYARAEPDKTQRKDAPRSSIQHALSDLQELGIIHQHGDGGWVMGPRPEPKQGTITDDEGVPNENGTHSPLEQAATITHASHVGGADVVPPRTGAQDMFGKLIWVPGEKDDFETGGLVITDDTGTSHLAEGKQERVRYSGRTGRPAAPLAVRCELVTVDDSGRHKVAVVKIKGPEGTKQIRVRVLGDWQLAGRMSDREEPATLAASN</sequence>
<reference evidence="1 2" key="1">
    <citation type="submission" date="2018-01" db="EMBL/GenBank/DDBJ databases">
        <title>G. obscuriglobus.</title>
        <authorList>
            <person name="Franke J."/>
            <person name="Blomberg W."/>
            <person name="Selmecki A."/>
        </authorList>
    </citation>
    <scope>NUCLEOTIDE SEQUENCE [LARGE SCALE GENOMIC DNA]</scope>
    <source>
        <strain evidence="1 2">DSM 5831</strain>
    </source>
</reference>
<evidence type="ECO:0000313" key="1">
    <source>
        <dbReference type="EMBL" id="AWM35849.1"/>
    </source>
</evidence>